<dbReference type="Gene3D" id="3.90.226.10">
    <property type="entry name" value="2-enoyl-CoA Hydratase, Chain A, domain 1"/>
    <property type="match status" value="1"/>
</dbReference>
<accession>A0A501XSY4</accession>
<dbReference type="EMBL" id="VFSU01000011">
    <property type="protein sequence ID" value="TPE63686.1"/>
    <property type="molecule type" value="Genomic_DNA"/>
</dbReference>
<dbReference type="GO" id="GO:0006635">
    <property type="term" value="P:fatty acid beta-oxidation"/>
    <property type="evidence" value="ECO:0007669"/>
    <property type="project" value="TreeGrafter"/>
</dbReference>
<evidence type="ECO:0000256" key="1">
    <source>
        <dbReference type="ARBA" id="ARBA00005254"/>
    </source>
</evidence>
<dbReference type="Pfam" id="PF00378">
    <property type="entry name" value="ECH_1"/>
    <property type="match status" value="1"/>
</dbReference>
<sequence>MSDKPDGIGREVLYEVVDGHIGLVKLNRPDKRNAVNGDLAAALDWLVKHTEADPDIRVVILASTSDGAFCAGADLSEISKGRGAALSTPDGGFGGLARAKREKPWIAAVAAPALAGGCELALSCDLIVASDNSRFGLPEVKRGLFAGAGGVFRLTRRLPAAIAYELVATGDPIDAPRAYQLGLINRLTTADKVLDEAVALAKAISVNAPLSVRESLKVSRQSFDLPEEELWKISNKTSALVFSSEDAKEGPVAFLEKRAPVWKGR</sequence>
<dbReference type="PANTHER" id="PTHR11941">
    <property type="entry name" value="ENOYL-COA HYDRATASE-RELATED"/>
    <property type="match status" value="1"/>
</dbReference>
<dbReference type="RefSeq" id="WP_140926698.1">
    <property type="nucleotide sequence ID" value="NZ_VFSU01000011.1"/>
</dbReference>
<dbReference type="InterPro" id="IPR014748">
    <property type="entry name" value="Enoyl-CoA_hydra_C"/>
</dbReference>
<reference evidence="4 5" key="1">
    <citation type="submission" date="2019-06" db="EMBL/GenBank/DDBJ databases">
        <authorList>
            <person name="Lee I."/>
            <person name="Jang G.I."/>
            <person name="Hwang C.Y."/>
        </authorList>
    </citation>
    <scope>NUCLEOTIDE SEQUENCE [LARGE SCALE GENOMIC DNA]</scope>
    <source>
        <strain evidence="4 5">PAMC 28131</strain>
    </source>
</reference>
<comment type="similarity">
    <text evidence="1">Belongs to the enoyl-CoA hydratase/isomerase family.</text>
</comment>
<dbReference type="GO" id="GO:0016829">
    <property type="term" value="F:lyase activity"/>
    <property type="evidence" value="ECO:0007669"/>
    <property type="project" value="UniProtKB-KW"/>
</dbReference>
<keyword evidence="2" id="KW-0443">Lipid metabolism</keyword>
<keyword evidence="5" id="KW-1185">Reference proteome</keyword>
<evidence type="ECO:0000256" key="2">
    <source>
        <dbReference type="ARBA" id="ARBA00023098"/>
    </source>
</evidence>
<dbReference type="OrthoDB" id="7225138at2"/>
<dbReference type="CDD" id="cd06558">
    <property type="entry name" value="crotonase-like"/>
    <property type="match status" value="1"/>
</dbReference>
<dbReference type="InterPro" id="IPR001753">
    <property type="entry name" value="Enoyl-CoA_hydra/iso"/>
</dbReference>
<name>A0A501XSY4_9SPHN</name>
<dbReference type="Gene3D" id="1.10.12.10">
    <property type="entry name" value="Lyase 2-enoyl-coa Hydratase, Chain A, domain 2"/>
    <property type="match status" value="1"/>
</dbReference>
<organism evidence="4 5">
    <name type="scientific">Sandaracinobacter neustonicus</name>
    <dbReference type="NCBI Taxonomy" id="1715348"/>
    <lineage>
        <taxon>Bacteria</taxon>
        <taxon>Pseudomonadati</taxon>
        <taxon>Pseudomonadota</taxon>
        <taxon>Alphaproteobacteria</taxon>
        <taxon>Sphingomonadales</taxon>
        <taxon>Sphingosinicellaceae</taxon>
        <taxon>Sandaracinobacter</taxon>
    </lineage>
</organism>
<evidence type="ECO:0000313" key="4">
    <source>
        <dbReference type="EMBL" id="TPE63686.1"/>
    </source>
</evidence>
<dbReference type="AlphaFoldDB" id="A0A501XSY4"/>
<evidence type="ECO:0000313" key="5">
    <source>
        <dbReference type="Proteomes" id="UP000319897"/>
    </source>
</evidence>
<evidence type="ECO:0000256" key="3">
    <source>
        <dbReference type="ARBA" id="ARBA00023239"/>
    </source>
</evidence>
<gene>
    <name evidence="4" type="ORF">FJQ54_02175</name>
</gene>
<protein>
    <submittedName>
        <fullName evidence="4">Enoyl-CoA hydratase</fullName>
    </submittedName>
</protein>
<dbReference type="InterPro" id="IPR029045">
    <property type="entry name" value="ClpP/crotonase-like_dom_sf"/>
</dbReference>
<dbReference type="SUPFAM" id="SSF52096">
    <property type="entry name" value="ClpP/crotonase"/>
    <property type="match status" value="1"/>
</dbReference>
<dbReference type="Proteomes" id="UP000319897">
    <property type="component" value="Unassembled WGS sequence"/>
</dbReference>
<dbReference type="PANTHER" id="PTHR11941:SF169">
    <property type="entry name" value="(7AS)-7A-METHYL-1,5-DIOXO-2,3,5,6,7,7A-HEXAHYDRO-1H-INDENE-CARBOXYL-COA HYDROLASE"/>
    <property type="match status" value="1"/>
</dbReference>
<keyword evidence="3" id="KW-0456">Lyase</keyword>
<comment type="caution">
    <text evidence="4">The sequence shown here is derived from an EMBL/GenBank/DDBJ whole genome shotgun (WGS) entry which is preliminary data.</text>
</comment>
<proteinExistence type="inferred from homology"/>